<feature type="domain" description="FERM" evidence="3">
    <location>
        <begin position="26"/>
        <end position="394"/>
    </location>
</feature>
<dbReference type="GO" id="GO:0090090">
    <property type="term" value="P:negative regulation of canonical Wnt signaling pathway"/>
    <property type="evidence" value="ECO:0007669"/>
    <property type="project" value="TreeGrafter"/>
</dbReference>
<dbReference type="KEGG" id="pmrn:116943262"/>
<dbReference type="PANTHER" id="PTHR13283:SF10">
    <property type="entry name" value="FERM DOMAIN-CONTAINING PROTEIN 8"/>
    <property type="match status" value="1"/>
</dbReference>
<dbReference type="SMART" id="SM00295">
    <property type="entry name" value="B41"/>
    <property type="match status" value="1"/>
</dbReference>
<dbReference type="Gene3D" id="3.10.20.90">
    <property type="entry name" value="Phosphatidylinositol 3-kinase Catalytic Subunit, Chain A, domain 1"/>
    <property type="match status" value="1"/>
</dbReference>
<dbReference type="InterPro" id="IPR051594">
    <property type="entry name" value="KRIT1/FRMD8"/>
</dbReference>
<dbReference type="Proteomes" id="UP001318040">
    <property type="component" value="Chromosome 17"/>
</dbReference>
<dbReference type="GO" id="GO:0005886">
    <property type="term" value="C:plasma membrane"/>
    <property type="evidence" value="ECO:0007669"/>
    <property type="project" value="TreeGrafter"/>
</dbReference>
<dbReference type="InterPro" id="IPR019748">
    <property type="entry name" value="FERM_central"/>
</dbReference>
<dbReference type="InterPro" id="IPR057096">
    <property type="entry name" value="KRIT1_FRMD8_FERM_C"/>
</dbReference>
<dbReference type="CDD" id="cd14473">
    <property type="entry name" value="FERM_B-lobe"/>
    <property type="match status" value="1"/>
</dbReference>
<proteinExistence type="predicted"/>
<organism evidence="4 5">
    <name type="scientific">Petromyzon marinus</name>
    <name type="common">Sea lamprey</name>
    <dbReference type="NCBI Taxonomy" id="7757"/>
    <lineage>
        <taxon>Eukaryota</taxon>
        <taxon>Metazoa</taxon>
        <taxon>Chordata</taxon>
        <taxon>Craniata</taxon>
        <taxon>Vertebrata</taxon>
        <taxon>Cyclostomata</taxon>
        <taxon>Hyperoartia</taxon>
        <taxon>Petromyzontiformes</taxon>
        <taxon>Petromyzontidae</taxon>
        <taxon>Petromyzon</taxon>
    </lineage>
</organism>
<gene>
    <name evidence="5" type="primary">FRMD8</name>
</gene>
<dbReference type="InterPro" id="IPR000299">
    <property type="entry name" value="FERM_domain"/>
</dbReference>
<evidence type="ECO:0000256" key="1">
    <source>
        <dbReference type="ARBA" id="ARBA00039547"/>
    </source>
</evidence>
<accession>A0AAJ7T7S3</accession>
<dbReference type="RefSeq" id="XP_032811861.1">
    <property type="nucleotide sequence ID" value="XM_032955970.1"/>
</dbReference>
<dbReference type="Pfam" id="PF00373">
    <property type="entry name" value="FERM_M"/>
    <property type="match status" value="1"/>
</dbReference>
<evidence type="ECO:0000259" key="3">
    <source>
        <dbReference type="PROSITE" id="PS50057"/>
    </source>
</evidence>
<dbReference type="InterPro" id="IPR035963">
    <property type="entry name" value="FERM_2"/>
</dbReference>
<dbReference type="InterPro" id="IPR011993">
    <property type="entry name" value="PH-like_dom_sf"/>
</dbReference>
<evidence type="ECO:0000313" key="4">
    <source>
        <dbReference type="Proteomes" id="UP001318040"/>
    </source>
</evidence>
<dbReference type="PROSITE" id="PS50057">
    <property type="entry name" value="FERM_3"/>
    <property type="match status" value="1"/>
</dbReference>
<sequence>MATVGEGGREPGLTRQESVNSAARPLELCVYLADDMPVPLVVENGAGVTAGELCHYLQEAHGLPTLANDVFALWLISSRLELQLKPRHQPYRLCRQWPDLLYRFTDCPLSHIHDDVPALIYRRNVFFPKSREAEVKATQPMVTNTEMLGLLYREAKGNVLAERYPCDPAVLTQLGVLTCAIELGPHDPAQHTAARIKTSLSEYLPPHMCKSGGVSGGGLLSGLLSRGTSGGGSRPPARELVLLQGYENLCREQGAEACTQRTPLFTQYLHICQQLPYYGCAFFSGEVERPAGGGMLRLVGAGRKPVLVAISLEGIYIIDVKEKHVLLGLRHTELSWDVTGPDEEHPDDAHALWLEFDGTEDGAAVNRLLKVYSKQAELMNGMIEHCMELSHTTPATPLNSVAPVTPVTSSDPEEPGVITGPSSEGGAPNTASTEAGARGRRRRGKLQRQESVLDSRVEQLSTISYVDDGKELRRVKPRRAASFFSRQPSISGKAYATVAATDGTGDGAP</sequence>
<protein>
    <recommendedName>
        <fullName evidence="1">FERM domain-containing protein 8</fullName>
    </recommendedName>
</protein>
<dbReference type="AlphaFoldDB" id="A0AAJ7T7S3"/>
<dbReference type="PANTHER" id="PTHR13283">
    <property type="entry name" value="KREV INTERACTION TRAPPED 1-RELATED"/>
    <property type="match status" value="1"/>
</dbReference>
<dbReference type="CTD" id="83786"/>
<dbReference type="InterPro" id="IPR014352">
    <property type="entry name" value="FERM/acyl-CoA-bd_prot_sf"/>
</dbReference>
<evidence type="ECO:0000256" key="2">
    <source>
        <dbReference type="SAM" id="MobiDB-lite"/>
    </source>
</evidence>
<evidence type="ECO:0000313" key="5">
    <source>
        <dbReference type="RefSeq" id="XP_032811861.1"/>
    </source>
</evidence>
<name>A0AAJ7T7S3_PETMA</name>
<dbReference type="SUPFAM" id="SSF47031">
    <property type="entry name" value="Second domain of FERM"/>
    <property type="match status" value="1"/>
</dbReference>
<dbReference type="Pfam" id="PF24522">
    <property type="entry name" value="KRIT1_FRMD8_FERM_C"/>
    <property type="match status" value="1"/>
</dbReference>
<feature type="region of interest" description="Disordered" evidence="2">
    <location>
        <begin position="393"/>
        <end position="453"/>
    </location>
</feature>
<dbReference type="Gene3D" id="2.30.29.30">
    <property type="entry name" value="Pleckstrin-homology domain (PH domain)/Phosphotyrosine-binding domain (PTB)"/>
    <property type="match status" value="1"/>
</dbReference>
<dbReference type="Gene3D" id="1.20.80.10">
    <property type="match status" value="1"/>
</dbReference>
<dbReference type="InterPro" id="IPR019749">
    <property type="entry name" value="Band_41_domain"/>
</dbReference>
<reference evidence="5" key="1">
    <citation type="submission" date="2025-08" db="UniProtKB">
        <authorList>
            <consortium name="RefSeq"/>
        </authorList>
    </citation>
    <scope>IDENTIFICATION</scope>
    <source>
        <tissue evidence="5">Sperm</tissue>
    </source>
</reference>
<keyword evidence="4" id="KW-1185">Reference proteome</keyword>